<proteinExistence type="predicted"/>
<keyword evidence="1" id="KW-1133">Transmembrane helix</keyword>
<evidence type="ECO:0000313" key="2">
    <source>
        <dbReference type="EMBL" id="AIO70661.1"/>
    </source>
</evidence>
<dbReference type="AlphaFoldDB" id="A0AAI8BEA6"/>
<evidence type="ECO:0000256" key="1">
    <source>
        <dbReference type="SAM" id="Phobius"/>
    </source>
</evidence>
<dbReference type="RefSeq" id="WP_010107869.1">
    <property type="nucleotide sequence ID" value="NZ_CP008727.1"/>
</dbReference>
<reference evidence="2 3" key="1">
    <citation type="submission" date="2014-06" db="EMBL/GenBank/DDBJ databases">
        <authorList>
            <person name="Bishop-Lilly K.A."/>
            <person name="Broomall S.M."/>
            <person name="Chain P.S."/>
            <person name="Chertkov O."/>
            <person name="Coyne S.R."/>
            <person name="Daligault H.E."/>
            <person name="Davenport K.W."/>
            <person name="Erkkila T."/>
            <person name="Frey K.G."/>
            <person name="Gibbons H.S."/>
            <person name="Gu W."/>
            <person name="Jaissle J."/>
            <person name="Johnson S.L."/>
            <person name="Koroleva G.I."/>
            <person name="Ladner J.T."/>
            <person name="Lo C.-C."/>
            <person name="Minogue T.D."/>
            <person name="Munk C."/>
            <person name="Palacios G.F."/>
            <person name="Redden C.L."/>
            <person name="Rosenzweig C.N."/>
            <person name="Scholz M.B."/>
            <person name="Teshima H."/>
            <person name="Xu Y."/>
        </authorList>
    </citation>
    <scope>NUCLEOTIDE SEQUENCE [LARGE SCALE GENOMIC DNA]</scope>
    <source>
        <strain evidence="2 3">EO147</strain>
    </source>
</reference>
<protein>
    <submittedName>
        <fullName evidence="2">Uncharacterized protein</fullName>
    </submittedName>
</protein>
<dbReference type="KEGG" id="bok:DM82_4376"/>
<accession>A0AAI8BEA6</accession>
<keyword evidence="3" id="KW-1185">Reference proteome</keyword>
<dbReference type="EMBL" id="CP008727">
    <property type="protein sequence ID" value="AIO70661.1"/>
    <property type="molecule type" value="Genomic_DNA"/>
</dbReference>
<organism evidence="2 3">
    <name type="scientific">Burkholderia oklahomensis</name>
    <dbReference type="NCBI Taxonomy" id="342113"/>
    <lineage>
        <taxon>Bacteria</taxon>
        <taxon>Pseudomonadati</taxon>
        <taxon>Pseudomonadota</taxon>
        <taxon>Betaproteobacteria</taxon>
        <taxon>Burkholderiales</taxon>
        <taxon>Burkholderiaceae</taxon>
        <taxon>Burkholderia</taxon>
        <taxon>pseudomallei group</taxon>
    </lineage>
</organism>
<sequence>MSTPHLNATGPALDTLKTQTEIEKMHAEIAKIMAETIKTNRENRWSPVAYASGFLAAGAALVTGGVALAKLFLH</sequence>
<name>A0AAI8BEA6_9BURK</name>
<dbReference type="Proteomes" id="UP000029424">
    <property type="component" value="Chromosome 2"/>
</dbReference>
<feature type="transmembrane region" description="Helical" evidence="1">
    <location>
        <begin position="48"/>
        <end position="73"/>
    </location>
</feature>
<keyword evidence="1" id="KW-0812">Transmembrane</keyword>
<keyword evidence="1" id="KW-0472">Membrane</keyword>
<evidence type="ECO:0000313" key="3">
    <source>
        <dbReference type="Proteomes" id="UP000029424"/>
    </source>
</evidence>
<gene>
    <name evidence="2" type="ORF">DM82_4376</name>
</gene>